<keyword evidence="6" id="KW-0963">Cytoplasm</keyword>
<dbReference type="Pfam" id="PF00339">
    <property type="entry name" value="Arrestin_N"/>
    <property type="match status" value="1"/>
</dbReference>
<dbReference type="Gene3D" id="2.60.40.640">
    <property type="match status" value="2"/>
</dbReference>
<proteinExistence type="predicted"/>
<feature type="domain" description="Arrestin C-terminal-like" evidence="13">
    <location>
        <begin position="177"/>
        <end position="304"/>
    </location>
</feature>
<dbReference type="KEGG" id="vg:2700113"/>
<keyword evidence="5" id="KW-1003">Cell membrane</keyword>
<evidence type="ECO:0000256" key="8">
    <source>
        <dbReference type="ARBA" id="ARBA00022753"/>
    </source>
</evidence>
<dbReference type="InterPro" id="IPR011021">
    <property type="entry name" value="Arrestin-like_N"/>
</dbReference>
<evidence type="ECO:0000256" key="11">
    <source>
        <dbReference type="ARBA" id="ARBA00041132"/>
    </source>
</evidence>
<keyword evidence="15" id="KW-1185">Reference proteome</keyword>
<evidence type="ECO:0000256" key="3">
    <source>
        <dbReference type="ARBA" id="ARBA00004413"/>
    </source>
</evidence>
<evidence type="ECO:0000256" key="5">
    <source>
        <dbReference type="ARBA" id="ARBA00022475"/>
    </source>
</evidence>
<keyword evidence="10" id="KW-0458">Lysosome</keyword>
<evidence type="ECO:0000256" key="12">
    <source>
        <dbReference type="ARBA" id="ARBA00045942"/>
    </source>
</evidence>
<comment type="function">
    <text evidence="12">Adapter protein that plays a role in regulating cell-surface expression of adrenergic receptors and probably also other G protein-coupled receptors. Plays a role in NEDD4-mediated ubiquitination and endocytosis af activated ADRB2 and subsequent ADRB2 degradation. May recruit NEDD4 to ADRB2. Alternatively, may function as adapter protein that does not play a major role in recruiting NEDD4 to ADRB2, but rather plays a role in a targeting ADRB2 to endosomes.</text>
</comment>
<keyword evidence="7" id="KW-0677">Repeat</keyword>
<dbReference type="PANTHER" id="PTHR11188:SF49">
    <property type="entry name" value="ARRESTIN DOMAIN-CONTAINING PROTEIN 3"/>
    <property type="match status" value="1"/>
</dbReference>
<evidence type="ECO:0000256" key="4">
    <source>
        <dbReference type="ARBA" id="ARBA00004496"/>
    </source>
</evidence>
<evidence type="ECO:0000259" key="13">
    <source>
        <dbReference type="SMART" id="SM01017"/>
    </source>
</evidence>
<dbReference type="PANTHER" id="PTHR11188">
    <property type="entry name" value="ARRESTIN DOMAIN CONTAINING PROTEIN"/>
    <property type="match status" value="1"/>
</dbReference>
<dbReference type="EMBL" id="AY318871">
    <property type="protein sequence ID" value="AAR83495.1"/>
    <property type="molecule type" value="Genomic_DNA"/>
</dbReference>
<dbReference type="Pfam" id="PF02752">
    <property type="entry name" value="Arrestin_C"/>
    <property type="match status" value="1"/>
</dbReference>
<dbReference type="SMART" id="SM01017">
    <property type="entry name" value="Arrestin_C"/>
    <property type="match status" value="1"/>
</dbReference>
<comment type="subcellular location">
    <subcellularLocation>
        <location evidence="3">Cell membrane</location>
        <topology evidence="3">Peripheral membrane protein</topology>
        <orientation evidence="3">Cytoplasmic side</orientation>
    </subcellularLocation>
    <subcellularLocation>
        <location evidence="4">Cytoplasm</location>
    </subcellularLocation>
    <subcellularLocation>
        <location evidence="2">Early endosome</location>
    </subcellularLocation>
    <subcellularLocation>
        <location evidence="1">Lysosome</location>
    </subcellularLocation>
</comment>
<evidence type="ECO:0000313" key="14">
    <source>
        <dbReference type="EMBL" id="AAR83495.1"/>
    </source>
</evidence>
<dbReference type="Proteomes" id="UP000168164">
    <property type="component" value="Segment"/>
</dbReference>
<keyword evidence="8" id="KW-0967">Endosome</keyword>
<keyword evidence="9" id="KW-0472">Membrane</keyword>
<dbReference type="SUPFAM" id="SSF81296">
    <property type="entry name" value="E set domains"/>
    <property type="match status" value="2"/>
</dbReference>
<evidence type="ECO:0000313" key="15">
    <source>
        <dbReference type="Proteomes" id="UP000168164"/>
    </source>
</evidence>
<dbReference type="InterPro" id="IPR050357">
    <property type="entry name" value="Arrestin_domain-protein"/>
</dbReference>
<name>Q6VZJ8_CNPV</name>
<evidence type="ECO:0000256" key="7">
    <source>
        <dbReference type="ARBA" id="ARBA00022737"/>
    </source>
</evidence>
<evidence type="ECO:0000256" key="10">
    <source>
        <dbReference type="ARBA" id="ARBA00023228"/>
    </source>
</evidence>
<dbReference type="InterPro" id="IPR014752">
    <property type="entry name" value="Arrestin-like_C"/>
</dbReference>
<sequence>MTSSKIKNIDIVFDYLNDSNTYFVGDTVSGRLILEVCSDVRIKFIQIIVKGYAKVHWSEKKKIGPIPITTTAHDYYKKIEYLNRKYILVKDTNSRVIHSGRHEYAFSFELPQSLPTSSFESKYGSIRYCLKAELHRACSLPMKLKKELTVFEHVDINTPLLTTYQSGSKERTLLFCRSEVISLLAKIEKKGYVPGEYVRIVAEIENNSSRAVMPNVCIYQIQTFYTDRNIKKVRNLITSSRGKQLLPGNIEIWNNKQLKVPQVSHSILNCSIIRLEYLLVIYVEIPETKNISLEFPIVIGNSNLLV</sequence>
<protein>
    <recommendedName>
        <fullName evidence="11">Arrestin domain-containing protein 3</fullName>
    </recommendedName>
</protein>
<dbReference type="InterPro" id="IPR011022">
    <property type="entry name" value="Arrestin_C-like"/>
</dbReference>
<organism evidence="14 15">
    <name type="scientific">Canarypox virus</name>
    <name type="common">CNPV</name>
    <dbReference type="NCBI Taxonomy" id="44088"/>
    <lineage>
        <taxon>Viruses</taxon>
        <taxon>Varidnaviria</taxon>
        <taxon>Bamfordvirae</taxon>
        <taxon>Nucleocytoviricota</taxon>
        <taxon>Pokkesviricetes</taxon>
        <taxon>Chitovirales</taxon>
        <taxon>Poxviridae</taxon>
        <taxon>Chordopoxvirinae</taxon>
        <taxon>Avipoxvirus</taxon>
        <taxon>Avipoxvirus canarypox</taxon>
    </lineage>
</organism>
<evidence type="ECO:0000256" key="1">
    <source>
        <dbReference type="ARBA" id="ARBA00004371"/>
    </source>
</evidence>
<dbReference type="GeneID" id="2700113"/>
<reference evidence="14 15" key="1">
    <citation type="journal article" date="2004" name="J. Virol.">
        <title>The genome of canarypox virus.</title>
        <authorList>
            <person name="Tulman E.R."/>
            <person name="Afonso C.L."/>
            <person name="Lu Z."/>
            <person name="Zsak L."/>
            <person name="Kutish G.F."/>
            <person name="Rock D.L."/>
        </authorList>
    </citation>
    <scope>NUCLEOTIDE SEQUENCE [LARGE SCALE GENOMIC DNA]</scope>
    <source>
        <strain evidence="14">ATCC VR-111</strain>
    </source>
</reference>
<dbReference type="GO" id="GO:0015031">
    <property type="term" value="P:protein transport"/>
    <property type="evidence" value="ECO:0007669"/>
    <property type="project" value="TreeGrafter"/>
</dbReference>
<organismHost>
    <name type="scientific">Serinus</name>
    <dbReference type="NCBI Taxonomy" id="9134"/>
</organismHost>
<accession>Q6VZJ8</accession>
<gene>
    <name evidence="14" type="primary">CNPV149</name>
</gene>
<evidence type="ECO:0000256" key="2">
    <source>
        <dbReference type="ARBA" id="ARBA00004412"/>
    </source>
</evidence>
<evidence type="ECO:0000256" key="6">
    <source>
        <dbReference type="ARBA" id="ARBA00022490"/>
    </source>
</evidence>
<dbReference type="InterPro" id="IPR014756">
    <property type="entry name" value="Ig_E-set"/>
</dbReference>
<evidence type="ECO:0000256" key="9">
    <source>
        <dbReference type="ARBA" id="ARBA00023136"/>
    </source>
</evidence>
<dbReference type="RefSeq" id="NP_955172.1">
    <property type="nucleotide sequence ID" value="NC_005309.1"/>
</dbReference>
<dbReference type="GO" id="GO:0005886">
    <property type="term" value="C:plasma membrane"/>
    <property type="evidence" value="ECO:0007669"/>
    <property type="project" value="UniProtKB-SubCell"/>
</dbReference>